<dbReference type="Proteomes" id="UP001374803">
    <property type="component" value="Chromosome"/>
</dbReference>
<evidence type="ECO:0000313" key="7">
    <source>
        <dbReference type="EMBL" id="WXB07299.1"/>
    </source>
</evidence>
<evidence type="ECO:0000313" key="8">
    <source>
        <dbReference type="Proteomes" id="UP001374803"/>
    </source>
</evidence>
<dbReference type="PIRSF" id="PIRSF002583">
    <property type="entry name" value="Hsp90"/>
    <property type="match status" value="1"/>
</dbReference>
<dbReference type="Pfam" id="PF00183">
    <property type="entry name" value="HSP90"/>
    <property type="match status" value="1"/>
</dbReference>
<dbReference type="PRINTS" id="PR00775">
    <property type="entry name" value="HEATSHOCK90"/>
</dbReference>
<dbReference type="InterPro" id="IPR001404">
    <property type="entry name" value="Hsp90_fam"/>
</dbReference>
<evidence type="ECO:0000256" key="1">
    <source>
        <dbReference type="ARBA" id="ARBA00008239"/>
    </source>
</evidence>
<sequence length="650" mass="73433">MTDTNPTPQSTASTASEGKKSLPFQAEVAQVLKLVIHSLYSHKEIFLRELVSNASDALDKLRFRNLTEPELMGNDPRLEITIAPDKEKGVLVIRDTGIGMSESELIENLGTVAHSGSRAFIEQLSKAGTAKDVNLIGQFGVGFYSAYLVADRVEVITRAAGPGQRALLWSSDAQSTFTIEPTTRAERGTEIILHLRPEHKDFLDEWRIRDLVGRYSDYVAYPIKLEKKAEKDEKPEEPEQINRANALWQRPKSEITDAQYDELYKHLTHDFETPIARTHFKVEGTQEFAGLLFIPRRPPFDMYDGRKPRGVRLFVKRVFIMDDVEEVLPPWLRFMRGVIDSDDLPLNVSRELLQDSTILHAIKKQITKKTLDLLEEMAKEKKDDYETVWKNFGQVLKEGLALDSEYKERIAPLLRYGSSNGDGLVSLADYVGRMKEGQEGIYYLFGESTASLQNSPYLETLTSRGYEVLLMSDPVDEWAAEGLREFQGKPLVSAMRTDLKLPLDEEQKKTKEEASERLQPLILRMVKVLHDRVREVKVSDRLTNTPSCLVLPDGGTPAFMERLLKERGRGIQHAKRIFEINATHPIIESLASLVQKDAESPKIDEWIDILYDQALLTEGATIDDPNRLARRIASLLTELATGGGLATKQG</sequence>
<protein>
    <recommendedName>
        <fullName evidence="5">Chaperone protein HtpG</fullName>
    </recommendedName>
    <alternativeName>
        <fullName evidence="5">Heat shock protein HtpG</fullName>
    </alternativeName>
    <alternativeName>
        <fullName evidence="5">High temperature protein G</fullName>
    </alternativeName>
</protein>
<keyword evidence="8" id="KW-1185">Reference proteome</keyword>
<evidence type="ECO:0000256" key="4">
    <source>
        <dbReference type="ARBA" id="ARBA00023186"/>
    </source>
</evidence>
<dbReference type="SUPFAM" id="SSF110942">
    <property type="entry name" value="HSP90 C-terminal domain"/>
    <property type="match status" value="1"/>
</dbReference>
<comment type="subunit">
    <text evidence="5">Homodimer.</text>
</comment>
<feature type="region of interest" description="C" evidence="5">
    <location>
        <begin position="563"/>
        <end position="650"/>
    </location>
</feature>
<dbReference type="InterPro" id="IPR036890">
    <property type="entry name" value="HATPase_C_sf"/>
</dbReference>
<dbReference type="RefSeq" id="WP_394836957.1">
    <property type="nucleotide sequence ID" value="NZ_CP089929.1"/>
</dbReference>
<keyword evidence="5" id="KW-0963">Cytoplasm</keyword>
<dbReference type="Pfam" id="PF13589">
    <property type="entry name" value="HATPase_c_3"/>
    <property type="match status" value="1"/>
</dbReference>
<dbReference type="InterPro" id="IPR020568">
    <property type="entry name" value="Ribosomal_Su5_D2-typ_SF"/>
</dbReference>
<feature type="domain" description="Histidine kinase/HSP90-like ATPase" evidence="6">
    <location>
        <begin position="42"/>
        <end position="199"/>
    </location>
</feature>
<dbReference type="InterPro" id="IPR020575">
    <property type="entry name" value="Hsp90_N"/>
</dbReference>
<accession>A0ABZ2L8N2</accession>
<dbReference type="PROSITE" id="PS00298">
    <property type="entry name" value="HSP90"/>
    <property type="match status" value="1"/>
</dbReference>
<keyword evidence="4 5" id="KW-0143">Chaperone</keyword>
<dbReference type="EMBL" id="CP089983">
    <property type="protein sequence ID" value="WXB07299.1"/>
    <property type="molecule type" value="Genomic_DNA"/>
</dbReference>
<dbReference type="InterPro" id="IPR019805">
    <property type="entry name" value="Heat_shock_protein_90_CS"/>
</dbReference>
<comment type="subcellular location">
    <subcellularLocation>
        <location evidence="5">Cytoplasm</location>
    </subcellularLocation>
</comment>
<dbReference type="InterPro" id="IPR037196">
    <property type="entry name" value="HSP90_C"/>
</dbReference>
<dbReference type="Gene3D" id="3.30.565.10">
    <property type="entry name" value="Histidine kinase-like ATPase, C-terminal domain"/>
    <property type="match status" value="1"/>
</dbReference>
<evidence type="ECO:0000256" key="3">
    <source>
        <dbReference type="ARBA" id="ARBA00022840"/>
    </source>
</evidence>
<name>A0ABZ2L8N2_9BACT</name>
<dbReference type="NCBIfam" id="NF003555">
    <property type="entry name" value="PRK05218.1"/>
    <property type="match status" value="1"/>
</dbReference>
<comment type="function">
    <text evidence="5">Molecular chaperone. Has ATPase activity.</text>
</comment>
<evidence type="ECO:0000256" key="2">
    <source>
        <dbReference type="ARBA" id="ARBA00022741"/>
    </source>
</evidence>
<evidence type="ECO:0000259" key="6">
    <source>
        <dbReference type="SMART" id="SM00387"/>
    </source>
</evidence>
<dbReference type="InterPro" id="IPR003594">
    <property type="entry name" value="HATPase_dom"/>
</dbReference>
<dbReference type="Gene3D" id="1.20.120.790">
    <property type="entry name" value="Heat shock protein 90, C-terminal domain"/>
    <property type="match status" value="1"/>
</dbReference>
<keyword evidence="3 5" id="KW-0067">ATP-binding</keyword>
<dbReference type="PANTHER" id="PTHR11528">
    <property type="entry name" value="HEAT SHOCK PROTEIN 90 FAMILY MEMBER"/>
    <property type="match status" value="1"/>
</dbReference>
<comment type="caution">
    <text evidence="5">Lacks conserved residue(s) required for the propagation of feature annotation.</text>
</comment>
<dbReference type="SUPFAM" id="SSF54211">
    <property type="entry name" value="Ribosomal protein S5 domain 2-like"/>
    <property type="match status" value="1"/>
</dbReference>
<proteinExistence type="inferred from homology"/>
<organism evidence="7 8">
    <name type="scientific">Pendulispora rubella</name>
    <dbReference type="NCBI Taxonomy" id="2741070"/>
    <lineage>
        <taxon>Bacteria</taxon>
        <taxon>Pseudomonadati</taxon>
        <taxon>Myxococcota</taxon>
        <taxon>Myxococcia</taxon>
        <taxon>Myxococcales</taxon>
        <taxon>Sorangiineae</taxon>
        <taxon>Pendulisporaceae</taxon>
        <taxon>Pendulispora</taxon>
    </lineage>
</organism>
<keyword evidence="2 5" id="KW-0547">Nucleotide-binding</keyword>
<dbReference type="SUPFAM" id="SSF55874">
    <property type="entry name" value="ATPase domain of HSP90 chaperone/DNA topoisomerase II/histidine kinase"/>
    <property type="match status" value="1"/>
</dbReference>
<dbReference type="CDD" id="cd16927">
    <property type="entry name" value="HATPase_Hsp90-like"/>
    <property type="match status" value="1"/>
</dbReference>
<keyword evidence="5" id="KW-0346">Stress response</keyword>
<dbReference type="Gene3D" id="3.30.230.80">
    <property type="match status" value="1"/>
</dbReference>
<evidence type="ECO:0000256" key="5">
    <source>
        <dbReference type="HAMAP-Rule" id="MF_00505"/>
    </source>
</evidence>
<dbReference type="HAMAP" id="MF_00505">
    <property type="entry name" value="HSP90"/>
    <property type="match status" value="1"/>
</dbReference>
<gene>
    <name evidence="5 7" type="primary">htpG</name>
    <name evidence="7" type="ORF">LVJ94_08620</name>
</gene>
<feature type="region of interest" description="A; substrate-binding" evidence="5">
    <location>
        <begin position="1"/>
        <end position="350"/>
    </location>
</feature>
<dbReference type="SMART" id="SM00387">
    <property type="entry name" value="HATPase_c"/>
    <property type="match status" value="1"/>
</dbReference>
<comment type="similarity">
    <text evidence="1 5">Belongs to the heat shock protein 90 family.</text>
</comment>
<reference evidence="7" key="1">
    <citation type="submission" date="2021-12" db="EMBL/GenBank/DDBJ databases">
        <title>Discovery of the Pendulisporaceae a myxobacterial family with distinct sporulation behavior and unique specialized metabolism.</title>
        <authorList>
            <person name="Garcia R."/>
            <person name="Popoff A."/>
            <person name="Bader C.D."/>
            <person name="Loehr J."/>
            <person name="Walesch S."/>
            <person name="Walt C."/>
            <person name="Boldt J."/>
            <person name="Bunk B."/>
            <person name="Haeckl F.J.F.P.J."/>
            <person name="Gunesch A.P."/>
            <person name="Birkelbach J."/>
            <person name="Nuebel U."/>
            <person name="Pietschmann T."/>
            <person name="Bach T."/>
            <person name="Mueller R."/>
        </authorList>
    </citation>
    <scope>NUCLEOTIDE SEQUENCE</scope>
    <source>
        <strain evidence="7">MSr11367</strain>
    </source>
</reference>
<dbReference type="Gene3D" id="3.40.50.11260">
    <property type="match status" value="1"/>
</dbReference>